<dbReference type="InterPro" id="IPR002931">
    <property type="entry name" value="Transglutaminase-like"/>
</dbReference>
<keyword evidence="3" id="KW-1185">Reference proteome</keyword>
<dbReference type="EMBL" id="LECT01000052">
    <property type="protein sequence ID" value="KLU01624.1"/>
    <property type="molecule type" value="Genomic_DNA"/>
</dbReference>
<dbReference type="STRING" id="595434.RISK_006340"/>
<evidence type="ECO:0000313" key="3">
    <source>
        <dbReference type="Proteomes" id="UP000036367"/>
    </source>
</evidence>
<proteinExistence type="predicted"/>
<dbReference type="AlphaFoldDB" id="A0A0J1E839"/>
<evidence type="ECO:0000313" key="2">
    <source>
        <dbReference type="EMBL" id="KLU01624.1"/>
    </source>
</evidence>
<sequence length="200" mass="22556">MSSSPNPNDYLGHCEDIDADHPDIIERAQKLAGASIEETAKNCFEFVRDSIQHTGDEERNPVTCRASDVLWHGIGYCYAKSHLLCAFLRANQIPAGLCYQRLSIEGDGAPFCLHGLNAVHLPDHGWYRIDARGNKPGVDAQFIPPREQLAFATDMAGERDLDEIWQTPHPAVIECLRRHEDWLELSQDLPDQDLPDIEER</sequence>
<evidence type="ECO:0000259" key="1">
    <source>
        <dbReference type="Pfam" id="PF01841"/>
    </source>
</evidence>
<dbReference type="InterPro" id="IPR038765">
    <property type="entry name" value="Papain-like_cys_pep_sf"/>
</dbReference>
<dbReference type="PANTHER" id="PTHR33490:SF3">
    <property type="entry name" value="CONSERVED INTEGRAL MEMBRANE PROTEIN"/>
    <property type="match status" value="1"/>
</dbReference>
<name>A0A0J1E839_RHOIS</name>
<protein>
    <submittedName>
        <fullName evidence="2">Phosphonate ABC transporter phosphate-binding periplasmic component</fullName>
    </submittedName>
</protein>
<dbReference type="Pfam" id="PF01841">
    <property type="entry name" value="Transglut_core"/>
    <property type="match status" value="1"/>
</dbReference>
<organism evidence="2 3">
    <name type="scientific">Rhodopirellula islandica</name>
    <dbReference type="NCBI Taxonomy" id="595434"/>
    <lineage>
        <taxon>Bacteria</taxon>
        <taxon>Pseudomonadati</taxon>
        <taxon>Planctomycetota</taxon>
        <taxon>Planctomycetia</taxon>
        <taxon>Pirellulales</taxon>
        <taxon>Pirellulaceae</taxon>
        <taxon>Rhodopirellula</taxon>
    </lineage>
</organism>
<dbReference type="Gene3D" id="3.10.620.30">
    <property type="match status" value="1"/>
</dbReference>
<comment type="caution">
    <text evidence="2">The sequence shown here is derived from an EMBL/GenBank/DDBJ whole genome shotgun (WGS) entry which is preliminary data.</text>
</comment>
<accession>A0A0J1E839</accession>
<reference evidence="2" key="1">
    <citation type="submission" date="2015-05" db="EMBL/GenBank/DDBJ databases">
        <title>Permanent draft genome of Rhodopirellula islandicus K833.</title>
        <authorList>
            <person name="Kizina J."/>
            <person name="Richter M."/>
            <person name="Glockner F.O."/>
            <person name="Harder J."/>
        </authorList>
    </citation>
    <scope>NUCLEOTIDE SEQUENCE [LARGE SCALE GENOMIC DNA]</scope>
    <source>
        <strain evidence="2">K833</strain>
    </source>
</reference>
<dbReference type="PANTHER" id="PTHR33490">
    <property type="entry name" value="BLR5614 PROTEIN-RELATED"/>
    <property type="match status" value="1"/>
</dbReference>
<dbReference type="Proteomes" id="UP000036367">
    <property type="component" value="Unassembled WGS sequence"/>
</dbReference>
<dbReference type="PATRIC" id="fig|595434.4.peg.6027"/>
<feature type="domain" description="Transglutaminase-like" evidence="1">
    <location>
        <begin position="36"/>
        <end position="131"/>
    </location>
</feature>
<dbReference type="RefSeq" id="WP_047817189.1">
    <property type="nucleotide sequence ID" value="NZ_LECT01000052.1"/>
</dbReference>
<gene>
    <name evidence="2" type="ORF">RISK_006340</name>
</gene>
<dbReference type="SUPFAM" id="SSF54001">
    <property type="entry name" value="Cysteine proteinases"/>
    <property type="match status" value="1"/>
</dbReference>